<dbReference type="EMBL" id="BRXR01000001">
    <property type="protein sequence ID" value="GLC32378.1"/>
    <property type="molecule type" value="Genomic_DNA"/>
</dbReference>
<sequence>MCLGIPLRVICINGNTAVGEMNGIERKIRIDLVPNVKLENYVMVHAGFAIEIIDYEAAKETLDIMKELEESLEQNNR</sequence>
<proteinExistence type="inferred from homology"/>
<keyword evidence="3" id="KW-1185">Reference proteome</keyword>
<name>A0ABQ5NAZ7_9CLOT</name>
<protein>
    <submittedName>
        <fullName evidence="2">Hydrogenase assembly protein HypC</fullName>
    </submittedName>
</protein>
<reference evidence="2 3" key="1">
    <citation type="journal article" date="2024" name="Int. J. Syst. Evol. Microbiol.">
        <title>Clostridium omnivorum sp. nov., isolated from anoxic soil under the treatment of reductive soil disinfestation.</title>
        <authorList>
            <person name="Ueki A."/>
            <person name="Tonouchi A."/>
            <person name="Kaku N."/>
            <person name="Honma S."/>
            <person name="Ueki K."/>
        </authorList>
    </citation>
    <scope>NUCLEOTIDE SEQUENCE [LARGE SCALE GENOMIC DNA]</scope>
    <source>
        <strain evidence="2 3">E14</strain>
    </source>
</reference>
<dbReference type="InterPro" id="IPR001109">
    <property type="entry name" value="Hydrogenase_HupF/HypC"/>
</dbReference>
<evidence type="ECO:0000256" key="1">
    <source>
        <dbReference type="ARBA" id="ARBA00006018"/>
    </source>
</evidence>
<dbReference type="Pfam" id="PF01455">
    <property type="entry name" value="HupF_HypC"/>
    <property type="match status" value="1"/>
</dbReference>
<gene>
    <name evidence="2" type="ORF">bsdE14_37880</name>
</gene>
<dbReference type="InterPro" id="IPR019812">
    <property type="entry name" value="Hydgase_assmbl_chp_CS"/>
</dbReference>
<accession>A0ABQ5NAZ7</accession>
<dbReference type="SUPFAM" id="SSF159127">
    <property type="entry name" value="HupF/HypC-like"/>
    <property type="match status" value="1"/>
</dbReference>
<dbReference type="PROSITE" id="PS01097">
    <property type="entry name" value="HUPF_HYPC"/>
    <property type="match status" value="1"/>
</dbReference>
<dbReference type="NCBIfam" id="TIGR00074">
    <property type="entry name" value="hypC_hupF"/>
    <property type="match status" value="1"/>
</dbReference>
<dbReference type="PANTHER" id="PTHR35177:SF2">
    <property type="entry name" value="HYDROGENASE MATURATION FACTOR HYBG"/>
    <property type="match status" value="1"/>
</dbReference>
<dbReference type="Gene3D" id="2.30.30.140">
    <property type="match status" value="1"/>
</dbReference>
<dbReference type="PRINTS" id="PR00445">
    <property type="entry name" value="HUPFHYPC"/>
</dbReference>
<organism evidence="2 3">
    <name type="scientific">Clostridium omnivorum</name>
    <dbReference type="NCBI Taxonomy" id="1604902"/>
    <lineage>
        <taxon>Bacteria</taxon>
        <taxon>Bacillati</taxon>
        <taxon>Bacillota</taxon>
        <taxon>Clostridia</taxon>
        <taxon>Eubacteriales</taxon>
        <taxon>Clostridiaceae</taxon>
        <taxon>Clostridium</taxon>
    </lineage>
</organism>
<dbReference type="PANTHER" id="PTHR35177">
    <property type="entry name" value="HYDROGENASE MATURATION FACTOR HYBG"/>
    <property type="match status" value="1"/>
</dbReference>
<comment type="caution">
    <text evidence="2">The sequence shown here is derived from an EMBL/GenBank/DDBJ whole genome shotgun (WGS) entry which is preliminary data.</text>
</comment>
<dbReference type="RefSeq" id="WP_264851680.1">
    <property type="nucleotide sequence ID" value="NZ_BRXR01000001.1"/>
</dbReference>
<comment type="similarity">
    <text evidence="1">Belongs to the HupF/HypC family.</text>
</comment>
<evidence type="ECO:0000313" key="2">
    <source>
        <dbReference type="EMBL" id="GLC32378.1"/>
    </source>
</evidence>
<dbReference type="Proteomes" id="UP001208567">
    <property type="component" value="Unassembled WGS sequence"/>
</dbReference>
<evidence type="ECO:0000313" key="3">
    <source>
        <dbReference type="Proteomes" id="UP001208567"/>
    </source>
</evidence>